<organism evidence="1 2">
    <name type="scientific">Tribolium castaneum</name>
    <name type="common">Red flour beetle</name>
    <dbReference type="NCBI Taxonomy" id="7070"/>
    <lineage>
        <taxon>Eukaryota</taxon>
        <taxon>Metazoa</taxon>
        <taxon>Ecdysozoa</taxon>
        <taxon>Arthropoda</taxon>
        <taxon>Hexapoda</taxon>
        <taxon>Insecta</taxon>
        <taxon>Pterygota</taxon>
        <taxon>Neoptera</taxon>
        <taxon>Endopterygota</taxon>
        <taxon>Coleoptera</taxon>
        <taxon>Polyphaga</taxon>
        <taxon>Cucujiformia</taxon>
        <taxon>Tenebrionidae</taxon>
        <taxon>Tenebrionidae incertae sedis</taxon>
        <taxon>Tribolium</taxon>
    </lineage>
</organism>
<sequence>MSNREEHYCTKYNMMEKIYSLQGYDFVPFHIIYIGKKHFTAFWKINFLDRMIFNVKECISRALCKSSTWGNP</sequence>
<keyword evidence="2" id="KW-1185">Reference proteome</keyword>
<name>A0A139WCB3_TRICA</name>
<proteinExistence type="predicted"/>
<evidence type="ECO:0000313" key="2">
    <source>
        <dbReference type="Proteomes" id="UP000007266"/>
    </source>
</evidence>
<dbReference type="AlphaFoldDB" id="A0A139WCB3"/>
<dbReference type="Proteomes" id="UP000007266">
    <property type="component" value="Linkage group 9"/>
</dbReference>
<dbReference type="EMBL" id="KQ971371">
    <property type="protein sequence ID" value="KYB25471.1"/>
    <property type="molecule type" value="Genomic_DNA"/>
</dbReference>
<evidence type="ECO:0000313" key="1">
    <source>
        <dbReference type="EMBL" id="KYB25471.1"/>
    </source>
</evidence>
<accession>A0A139WCB3</accession>
<reference evidence="1 2" key="1">
    <citation type="journal article" date="2008" name="Nature">
        <title>The genome of the model beetle and pest Tribolium castaneum.</title>
        <authorList>
            <consortium name="Tribolium Genome Sequencing Consortium"/>
            <person name="Richards S."/>
            <person name="Gibbs R.A."/>
            <person name="Weinstock G.M."/>
            <person name="Brown S.J."/>
            <person name="Denell R."/>
            <person name="Beeman R.W."/>
            <person name="Gibbs R."/>
            <person name="Beeman R.W."/>
            <person name="Brown S.J."/>
            <person name="Bucher G."/>
            <person name="Friedrich M."/>
            <person name="Grimmelikhuijzen C.J."/>
            <person name="Klingler M."/>
            <person name="Lorenzen M."/>
            <person name="Richards S."/>
            <person name="Roth S."/>
            <person name="Schroder R."/>
            <person name="Tautz D."/>
            <person name="Zdobnov E.M."/>
            <person name="Muzny D."/>
            <person name="Gibbs R.A."/>
            <person name="Weinstock G.M."/>
            <person name="Attaway T."/>
            <person name="Bell S."/>
            <person name="Buhay C.J."/>
            <person name="Chandrabose M.N."/>
            <person name="Chavez D."/>
            <person name="Clerk-Blankenburg K.P."/>
            <person name="Cree A."/>
            <person name="Dao M."/>
            <person name="Davis C."/>
            <person name="Chacko J."/>
            <person name="Dinh H."/>
            <person name="Dugan-Rocha S."/>
            <person name="Fowler G."/>
            <person name="Garner T.T."/>
            <person name="Garnes J."/>
            <person name="Gnirke A."/>
            <person name="Hawes A."/>
            <person name="Hernandez J."/>
            <person name="Hines S."/>
            <person name="Holder M."/>
            <person name="Hume J."/>
            <person name="Jhangiani S.N."/>
            <person name="Joshi V."/>
            <person name="Khan Z.M."/>
            <person name="Jackson L."/>
            <person name="Kovar C."/>
            <person name="Kowis A."/>
            <person name="Lee S."/>
            <person name="Lewis L.R."/>
            <person name="Margolis J."/>
            <person name="Morgan M."/>
            <person name="Nazareth L.V."/>
            <person name="Nguyen N."/>
            <person name="Okwuonu G."/>
            <person name="Parker D."/>
            <person name="Richards S."/>
            <person name="Ruiz S.J."/>
            <person name="Santibanez J."/>
            <person name="Savard J."/>
            <person name="Scherer S.E."/>
            <person name="Schneider B."/>
            <person name="Sodergren E."/>
            <person name="Tautz D."/>
            <person name="Vattahil S."/>
            <person name="Villasana D."/>
            <person name="White C.S."/>
            <person name="Wright R."/>
            <person name="Park Y."/>
            <person name="Beeman R.W."/>
            <person name="Lord J."/>
            <person name="Oppert B."/>
            <person name="Lorenzen M."/>
            <person name="Brown S."/>
            <person name="Wang L."/>
            <person name="Savard J."/>
            <person name="Tautz D."/>
            <person name="Richards S."/>
            <person name="Weinstock G."/>
            <person name="Gibbs R.A."/>
            <person name="Liu Y."/>
            <person name="Worley K."/>
            <person name="Weinstock G."/>
            <person name="Elsik C.G."/>
            <person name="Reese J.T."/>
            <person name="Elhaik E."/>
            <person name="Landan G."/>
            <person name="Graur D."/>
            <person name="Arensburger P."/>
            <person name="Atkinson P."/>
            <person name="Beeman R.W."/>
            <person name="Beidler J."/>
            <person name="Brown S.J."/>
            <person name="Demuth J.P."/>
            <person name="Drury D.W."/>
            <person name="Du Y.Z."/>
            <person name="Fujiwara H."/>
            <person name="Lorenzen M."/>
            <person name="Maselli V."/>
            <person name="Osanai M."/>
            <person name="Park Y."/>
            <person name="Robertson H.M."/>
            <person name="Tu Z."/>
            <person name="Wang J.J."/>
            <person name="Wang S."/>
            <person name="Richards S."/>
            <person name="Song H."/>
            <person name="Zhang L."/>
            <person name="Sodergren E."/>
            <person name="Werner D."/>
            <person name="Stanke M."/>
            <person name="Morgenstern B."/>
            <person name="Solovyev V."/>
            <person name="Kosarev P."/>
            <person name="Brown G."/>
            <person name="Chen H.C."/>
            <person name="Ermolaeva O."/>
            <person name="Hlavina W."/>
            <person name="Kapustin Y."/>
            <person name="Kiryutin B."/>
            <person name="Kitts P."/>
            <person name="Maglott D."/>
            <person name="Pruitt K."/>
            <person name="Sapojnikov V."/>
            <person name="Souvorov A."/>
            <person name="Mackey A.J."/>
            <person name="Waterhouse R.M."/>
            <person name="Wyder S."/>
            <person name="Zdobnov E.M."/>
            <person name="Zdobnov E.M."/>
            <person name="Wyder S."/>
            <person name="Kriventseva E.V."/>
            <person name="Kadowaki T."/>
            <person name="Bork P."/>
            <person name="Aranda M."/>
            <person name="Bao R."/>
            <person name="Beermann A."/>
            <person name="Berns N."/>
            <person name="Bolognesi R."/>
            <person name="Bonneton F."/>
            <person name="Bopp D."/>
            <person name="Brown S.J."/>
            <person name="Bucher G."/>
            <person name="Butts T."/>
            <person name="Chaumot A."/>
            <person name="Denell R.E."/>
            <person name="Ferrier D.E."/>
            <person name="Friedrich M."/>
            <person name="Gordon C.M."/>
            <person name="Jindra M."/>
            <person name="Klingler M."/>
            <person name="Lan Q."/>
            <person name="Lattorff H.M."/>
            <person name="Laudet V."/>
            <person name="von Levetsow C."/>
            <person name="Liu Z."/>
            <person name="Lutz R."/>
            <person name="Lynch J.A."/>
            <person name="da Fonseca R.N."/>
            <person name="Posnien N."/>
            <person name="Reuter R."/>
            <person name="Roth S."/>
            <person name="Savard J."/>
            <person name="Schinko J.B."/>
            <person name="Schmitt C."/>
            <person name="Schoppmeier M."/>
            <person name="Schroder R."/>
            <person name="Shippy T.D."/>
            <person name="Simonnet F."/>
            <person name="Marques-Souza H."/>
            <person name="Tautz D."/>
            <person name="Tomoyasu Y."/>
            <person name="Trauner J."/>
            <person name="Van der Zee M."/>
            <person name="Vervoort M."/>
            <person name="Wittkopp N."/>
            <person name="Wimmer E.A."/>
            <person name="Yang X."/>
            <person name="Jones A.K."/>
            <person name="Sattelle D.B."/>
            <person name="Ebert P.R."/>
            <person name="Nelson D."/>
            <person name="Scott J.G."/>
            <person name="Beeman R.W."/>
            <person name="Muthukrishnan S."/>
            <person name="Kramer K.J."/>
            <person name="Arakane Y."/>
            <person name="Beeman R.W."/>
            <person name="Zhu Q."/>
            <person name="Hogenkamp D."/>
            <person name="Dixit R."/>
            <person name="Oppert B."/>
            <person name="Jiang H."/>
            <person name="Zou Z."/>
            <person name="Marshall J."/>
            <person name="Elpidina E."/>
            <person name="Vinokurov K."/>
            <person name="Oppert C."/>
            <person name="Zou Z."/>
            <person name="Evans J."/>
            <person name="Lu Z."/>
            <person name="Zhao P."/>
            <person name="Sumathipala N."/>
            <person name="Altincicek B."/>
            <person name="Vilcinskas A."/>
            <person name="Williams M."/>
            <person name="Hultmark D."/>
            <person name="Hetru C."/>
            <person name="Jiang H."/>
            <person name="Grimmelikhuijzen C.J."/>
            <person name="Hauser F."/>
            <person name="Cazzamali G."/>
            <person name="Williamson M."/>
            <person name="Park Y."/>
            <person name="Li B."/>
            <person name="Tanaka Y."/>
            <person name="Predel R."/>
            <person name="Neupert S."/>
            <person name="Schachtner J."/>
            <person name="Verleyen P."/>
            <person name="Raible F."/>
            <person name="Bork P."/>
            <person name="Friedrich M."/>
            <person name="Walden K.K."/>
            <person name="Robertson H.M."/>
            <person name="Angeli S."/>
            <person name="Foret S."/>
            <person name="Bucher G."/>
            <person name="Schuetz S."/>
            <person name="Maleszka R."/>
            <person name="Wimmer E.A."/>
            <person name="Beeman R.W."/>
            <person name="Lorenzen M."/>
            <person name="Tomoyasu Y."/>
            <person name="Miller S.C."/>
            <person name="Grossmann D."/>
            <person name="Bucher G."/>
        </authorList>
    </citation>
    <scope>NUCLEOTIDE SEQUENCE [LARGE SCALE GENOMIC DNA]</scope>
    <source>
        <strain evidence="1 2">Georgia GA2</strain>
    </source>
</reference>
<reference evidence="1 2" key="2">
    <citation type="journal article" date="2010" name="Nucleic Acids Res.">
        <title>BeetleBase in 2010: revisions to provide comprehensive genomic information for Tribolium castaneum.</title>
        <authorList>
            <person name="Kim H.S."/>
            <person name="Murphy T."/>
            <person name="Xia J."/>
            <person name="Caragea D."/>
            <person name="Park Y."/>
            <person name="Beeman R.W."/>
            <person name="Lorenzen M.D."/>
            <person name="Butcher S."/>
            <person name="Manak J.R."/>
            <person name="Brown S.J."/>
        </authorList>
    </citation>
    <scope>GENOME REANNOTATION</scope>
    <source>
        <strain evidence="1 2">Georgia GA2</strain>
    </source>
</reference>
<dbReference type="InParanoid" id="A0A139WCB3"/>
<protein>
    <submittedName>
        <fullName evidence="1">Uncharacterized protein</fullName>
    </submittedName>
</protein>
<gene>
    <name evidence="1" type="primary">AUGUSTUS-3.0.2_34862</name>
    <name evidence="1" type="ORF">TcasGA2_TC034862</name>
</gene>